<keyword evidence="4" id="KW-0378">Hydrolase</keyword>
<evidence type="ECO:0000313" key="10">
    <source>
        <dbReference type="Proteomes" id="UP000249177"/>
    </source>
</evidence>
<dbReference type="AlphaFoldDB" id="A0A2W7VLV5"/>
<reference evidence="9 10" key="1">
    <citation type="submission" date="2018-06" db="EMBL/GenBank/DDBJ databases">
        <title>Flavobacterium sp IMCC34762, genome.</title>
        <authorList>
            <person name="Joung Y."/>
            <person name="Cho J."/>
            <person name="Song J."/>
        </authorList>
    </citation>
    <scope>NUCLEOTIDE SEQUENCE [LARGE SCALE GENOMIC DNA]</scope>
    <source>
        <strain evidence="9 10">IMCC34762</strain>
    </source>
</reference>
<feature type="transmembrane region" description="Helical" evidence="7">
    <location>
        <begin position="142"/>
        <end position="160"/>
    </location>
</feature>
<protein>
    <submittedName>
        <fullName evidence="9">PAP2 family protein</fullName>
    </submittedName>
</protein>
<dbReference type="RefSeq" id="WP_111410453.1">
    <property type="nucleotide sequence ID" value="NZ_QKXH01000007.1"/>
</dbReference>
<dbReference type="SMART" id="SM00014">
    <property type="entry name" value="acidPPc"/>
    <property type="match status" value="1"/>
</dbReference>
<feature type="transmembrane region" description="Helical" evidence="7">
    <location>
        <begin position="166"/>
        <end position="185"/>
    </location>
</feature>
<evidence type="ECO:0000259" key="8">
    <source>
        <dbReference type="SMART" id="SM00014"/>
    </source>
</evidence>
<evidence type="ECO:0000256" key="6">
    <source>
        <dbReference type="ARBA" id="ARBA00023136"/>
    </source>
</evidence>
<dbReference type="PANTHER" id="PTHR14969:SF62">
    <property type="entry name" value="DECAPRENYLPHOSPHORYL-5-PHOSPHORIBOSE PHOSPHATASE RV3807C-RELATED"/>
    <property type="match status" value="1"/>
</dbReference>
<evidence type="ECO:0000313" key="9">
    <source>
        <dbReference type="EMBL" id="PZX93172.1"/>
    </source>
</evidence>
<dbReference type="CDD" id="cd01610">
    <property type="entry name" value="PAP2_like"/>
    <property type="match status" value="1"/>
</dbReference>
<dbReference type="PANTHER" id="PTHR14969">
    <property type="entry name" value="SPHINGOSINE-1-PHOSPHATE PHOSPHOHYDROLASE"/>
    <property type="match status" value="1"/>
</dbReference>
<gene>
    <name evidence="9" type="ORF">DOS84_12525</name>
</gene>
<keyword evidence="3 7" id="KW-0812">Transmembrane</keyword>
<evidence type="ECO:0000256" key="3">
    <source>
        <dbReference type="ARBA" id="ARBA00022692"/>
    </source>
</evidence>
<evidence type="ECO:0000256" key="7">
    <source>
        <dbReference type="SAM" id="Phobius"/>
    </source>
</evidence>
<comment type="subcellular location">
    <subcellularLocation>
        <location evidence="1">Cell membrane</location>
        <topology evidence="1">Multi-pass membrane protein</topology>
    </subcellularLocation>
</comment>
<dbReference type="GO" id="GO:0005886">
    <property type="term" value="C:plasma membrane"/>
    <property type="evidence" value="ECO:0007669"/>
    <property type="project" value="UniProtKB-SubCell"/>
</dbReference>
<keyword evidence="10" id="KW-1185">Reference proteome</keyword>
<dbReference type="GO" id="GO:0016787">
    <property type="term" value="F:hydrolase activity"/>
    <property type="evidence" value="ECO:0007669"/>
    <property type="project" value="UniProtKB-KW"/>
</dbReference>
<evidence type="ECO:0000256" key="4">
    <source>
        <dbReference type="ARBA" id="ARBA00022801"/>
    </source>
</evidence>
<accession>A0A2W7VLV5</accession>
<dbReference type="EMBL" id="QKXH01000007">
    <property type="protein sequence ID" value="PZX93172.1"/>
    <property type="molecule type" value="Genomic_DNA"/>
</dbReference>
<keyword evidence="6 7" id="KW-0472">Membrane</keyword>
<dbReference type="InterPro" id="IPR000326">
    <property type="entry name" value="PAP2/HPO"/>
</dbReference>
<dbReference type="Gene3D" id="1.20.144.10">
    <property type="entry name" value="Phosphatidic acid phosphatase type 2/haloperoxidase"/>
    <property type="match status" value="1"/>
</dbReference>
<evidence type="ECO:0000256" key="2">
    <source>
        <dbReference type="ARBA" id="ARBA00022475"/>
    </source>
</evidence>
<comment type="caution">
    <text evidence="9">The sequence shown here is derived from an EMBL/GenBank/DDBJ whole genome shotgun (WGS) entry which is preliminary data.</text>
</comment>
<feature type="domain" description="Phosphatidic acid phosphatase type 2/haloperoxidase" evidence="8">
    <location>
        <begin position="73"/>
        <end position="185"/>
    </location>
</feature>
<sequence>MSKFLSLFVFLFCFSISNGQNSDIDLLKKINLNRNKDLESTMVGITNSAMPVSIGTPVIIYVVGLIEKDSTTKKKAIFIGESLAASTFISLALKSITKRDRPYVTYPEIDNVTEETSYSFPSAHTSAAFATATSLSMAYPKWYVIAPSFLWAGAVGYSRMYLGVHYPTDVLAGAIVGSGSAFLCYKLNKWINKKRAPHQKKLWE</sequence>
<dbReference type="Pfam" id="PF01569">
    <property type="entry name" value="PAP2"/>
    <property type="match status" value="1"/>
</dbReference>
<feature type="transmembrane region" description="Helical" evidence="7">
    <location>
        <begin position="43"/>
        <end position="66"/>
    </location>
</feature>
<dbReference type="InterPro" id="IPR036938">
    <property type="entry name" value="PAP2/HPO_sf"/>
</dbReference>
<keyword evidence="2" id="KW-1003">Cell membrane</keyword>
<proteinExistence type="predicted"/>
<evidence type="ECO:0000256" key="1">
    <source>
        <dbReference type="ARBA" id="ARBA00004651"/>
    </source>
</evidence>
<dbReference type="OrthoDB" id="9773582at2"/>
<name>A0A2W7VLV5_9FLAO</name>
<keyword evidence="5 7" id="KW-1133">Transmembrane helix</keyword>
<evidence type="ECO:0000256" key="5">
    <source>
        <dbReference type="ARBA" id="ARBA00022989"/>
    </source>
</evidence>
<dbReference type="SUPFAM" id="SSF48317">
    <property type="entry name" value="Acid phosphatase/Vanadium-dependent haloperoxidase"/>
    <property type="match status" value="1"/>
</dbReference>
<dbReference type="Proteomes" id="UP000249177">
    <property type="component" value="Unassembled WGS sequence"/>
</dbReference>
<organism evidence="9 10">
    <name type="scientific">Flavobacterium aquariorum</name>
    <dbReference type="NCBI Taxonomy" id="2217670"/>
    <lineage>
        <taxon>Bacteria</taxon>
        <taxon>Pseudomonadati</taxon>
        <taxon>Bacteroidota</taxon>
        <taxon>Flavobacteriia</taxon>
        <taxon>Flavobacteriales</taxon>
        <taxon>Flavobacteriaceae</taxon>
        <taxon>Flavobacterium</taxon>
    </lineage>
</organism>